<dbReference type="NCBIfam" id="TIGR00199">
    <property type="entry name" value="PncC_domain"/>
    <property type="match status" value="1"/>
</dbReference>
<keyword evidence="3" id="KW-1185">Reference proteome</keyword>
<evidence type="ECO:0000313" key="2">
    <source>
        <dbReference type="EMBL" id="PYC79977.1"/>
    </source>
</evidence>
<dbReference type="AlphaFoldDB" id="A0A2V4N7C2"/>
<organism evidence="2 3">
    <name type="scientific">Streptomyces tateyamensis</name>
    <dbReference type="NCBI Taxonomy" id="565073"/>
    <lineage>
        <taxon>Bacteria</taxon>
        <taxon>Bacillati</taxon>
        <taxon>Actinomycetota</taxon>
        <taxon>Actinomycetes</taxon>
        <taxon>Kitasatosporales</taxon>
        <taxon>Streptomycetaceae</taxon>
        <taxon>Streptomyces</taxon>
    </lineage>
</organism>
<evidence type="ECO:0000313" key="3">
    <source>
        <dbReference type="Proteomes" id="UP000248039"/>
    </source>
</evidence>
<feature type="domain" description="CinA C-terminal" evidence="1">
    <location>
        <begin position="13"/>
        <end position="164"/>
    </location>
</feature>
<dbReference type="InterPro" id="IPR036653">
    <property type="entry name" value="CinA-like_C"/>
</dbReference>
<reference evidence="2 3" key="1">
    <citation type="submission" date="2018-03" db="EMBL/GenBank/DDBJ databases">
        <title>Bioinformatic expansion and discovery of thiopeptide antibiotics.</title>
        <authorList>
            <person name="Schwalen C.J."/>
            <person name="Hudson G.A."/>
            <person name="Mitchell D.A."/>
        </authorList>
    </citation>
    <scope>NUCLEOTIDE SEQUENCE [LARGE SCALE GENOMIC DNA]</scope>
    <source>
        <strain evidence="2 3">ATCC 21389</strain>
    </source>
</reference>
<dbReference type="OrthoDB" id="1253990at2"/>
<gene>
    <name evidence="2" type="ORF">C7C46_13565</name>
</gene>
<evidence type="ECO:0000259" key="1">
    <source>
        <dbReference type="Pfam" id="PF02464"/>
    </source>
</evidence>
<accession>A0A2V4N7C2</accession>
<dbReference type="EMBL" id="PYBW01000041">
    <property type="protein sequence ID" value="PYC79977.1"/>
    <property type="molecule type" value="Genomic_DNA"/>
</dbReference>
<comment type="caution">
    <text evidence="2">The sequence shown here is derived from an EMBL/GenBank/DDBJ whole genome shotgun (WGS) entry which is preliminary data.</text>
</comment>
<dbReference type="InterPro" id="IPR008136">
    <property type="entry name" value="CinA_C"/>
</dbReference>
<dbReference type="Pfam" id="PF02464">
    <property type="entry name" value="CinA"/>
    <property type="match status" value="1"/>
</dbReference>
<name>A0A2V4N7C2_9ACTN</name>
<sequence length="169" mass="17183">MGASQPRLDRAGTLTREITRALSTVGHTMAAAESLTGGSLCEALSEAPGATSTFAGGLIAYSTDLKKRLLGVDEALLDRVGAVHPEVAGQMAEGIRKLTCATYGLATTGVAGPAPQDGQDVGTVFVAVATPHATTSVQVCPGTEDRDGIREAAVVGALQLLRDQLRPSG</sequence>
<dbReference type="Gene3D" id="3.90.950.20">
    <property type="entry name" value="CinA-like"/>
    <property type="match status" value="1"/>
</dbReference>
<proteinExistence type="predicted"/>
<dbReference type="SUPFAM" id="SSF142433">
    <property type="entry name" value="CinA-like"/>
    <property type="match status" value="1"/>
</dbReference>
<protein>
    <recommendedName>
        <fullName evidence="1">CinA C-terminal domain-containing protein</fullName>
    </recommendedName>
</protein>
<dbReference type="Proteomes" id="UP000248039">
    <property type="component" value="Unassembled WGS sequence"/>
</dbReference>
<dbReference type="RefSeq" id="WP_110669239.1">
    <property type="nucleotide sequence ID" value="NZ_PYBW01000041.1"/>
</dbReference>